<dbReference type="PANTHER" id="PTHR34512:SF30">
    <property type="entry name" value="OUTER MEMBRANE PROTEIN ASSEMBLY FACTOR BAMB"/>
    <property type="match status" value="1"/>
</dbReference>
<comment type="caution">
    <text evidence="3">The sequence shown here is derived from an EMBL/GenBank/DDBJ whole genome shotgun (WGS) entry which is preliminary data.</text>
</comment>
<feature type="region of interest" description="Disordered" evidence="1">
    <location>
        <begin position="64"/>
        <end position="111"/>
    </location>
</feature>
<dbReference type="Gene3D" id="2.130.10.10">
    <property type="entry name" value="YVTN repeat-like/Quinoprotein amine dehydrogenase"/>
    <property type="match status" value="1"/>
</dbReference>
<keyword evidence="4" id="KW-1185">Reference proteome</keyword>
<dbReference type="PANTHER" id="PTHR34512">
    <property type="entry name" value="CELL SURFACE PROTEIN"/>
    <property type="match status" value="1"/>
</dbReference>
<dbReference type="InterPro" id="IPR002372">
    <property type="entry name" value="PQQ_rpt_dom"/>
</dbReference>
<dbReference type="Pfam" id="PF13360">
    <property type="entry name" value="PQQ_2"/>
    <property type="match status" value="1"/>
</dbReference>
<reference evidence="3 4" key="1">
    <citation type="submission" date="2019-01" db="EMBL/GenBank/DDBJ databases">
        <title>Lactibacter flavus gen. nov., sp. nov., a novel bacterium of the family Propionibacteriaceae isolated from raw milk and dairy products.</title>
        <authorList>
            <person name="Huptas C."/>
            <person name="Wenning M."/>
            <person name="Breitenwieser F."/>
            <person name="Doll E."/>
            <person name="Von Neubeck M."/>
            <person name="Busse H.-J."/>
            <person name="Scherer S."/>
        </authorList>
    </citation>
    <scope>NUCLEOTIDE SEQUENCE [LARGE SCALE GENOMIC DNA]</scope>
    <source>
        <strain evidence="3 4">KCTC 33808</strain>
    </source>
</reference>
<accession>A0A4Q9KBN0</accession>
<dbReference type="OrthoDB" id="105314at2"/>
<evidence type="ECO:0000313" key="3">
    <source>
        <dbReference type="EMBL" id="TBT83304.1"/>
    </source>
</evidence>
<dbReference type="InterPro" id="IPR015943">
    <property type="entry name" value="WD40/YVTN_repeat-like_dom_sf"/>
</dbReference>
<proteinExistence type="predicted"/>
<gene>
    <name evidence="3" type="ORF">ET989_11465</name>
</gene>
<feature type="domain" description="Pyrrolo-quinoline quinone repeat" evidence="2">
    <location>
        <begin position="391"/>
        <end position="536"/>
    </location>
</feature>
<dbReference type="InterPro" id="IPR011047">
    <property type="entry name" value="Quinoprotein_ADH-like_sf"/>
</dbReference>
<dbReference type="Proteomes" id="UP000292373">
    <property type="component" value="Unassembled WGS sequence"/>
</dbReference>
<protein>
    <submittedName>
        <fullName evidence="3">Pyrrolo-quinoline quinone</fullName>
    </submittedName>
</protein>
<feature type="compositionally biased region" description="Polar residues" evidence="1">
    <location>
        <begin position="75"/>
        <end position="84"/>
    </location>
</feature>
<dbReference type="SUPFAM" id="SSF50998">
    <property type="entry name" value="Quinoprotein alcohol dehydrogenase-like"/>
    <property type="match status" value="2"/>
</dbReference>
<evidence type="ECO:0000313" key="4">
    <source>
        <dbReference type="Proteomes" id="UP000292373"/>
    </source>
</evidence>
<evidence type="ECO:0000256" key="1">
    <source>
        <dbReference type="SAM" id="MobiDB-lite"/>
    </source>
</evidence>
<name>A0A4Q9KBN0_9ACTN</name>
<dbReference type="AlphaFoldDB" id="A0A4Q9KBN0"/>
<dbReference type="SMART" id="SM00564">
    <property type="entry name" value="PQQ"/>
    <property type="match status" value="4"/>
</dbReference>
<sequence length="611" mass="66045">MPSHISTSCAGRGLGRCGTLRGTAVGWVRPPETDRRGDDMVHGRRVAVAGLALTAVLGTTACSTETVRTGERPNAPTSTPSTRTVDADPPAVRLTELPGHSAPRPGSEEQTFTRNLTDESGQFTWSVVDAEGNPTAYRGGDAVVFGDPETYNKIPGVLTFRGNNARTGGAWGTAQISERKLDVAWTKEIGEIRGEGSYWPGAGWTGQPLLVQWPRETKVAMGLDAKYVDDDTFVEVIYPVFEGKIHRLDLRTGEPTKPPIEVGWGFKGTASVDPRGYPLLYAGQGLNDTNGTIGPWRHRVFDLIQNKEVWHISGLDAAAPRVDWGAFDSSALVDAESDTLMVPAENGLIYKVKLNSAYDAAAKTVSIEPEVTRLRYTTPASAKYGIENSAVAYRNLMFAADNDGNLFSWDATTLEMLWMRQVYDDTDASLVLDAADDGVFLYTGNQVDHRGATGGERITNIRKIDALTGKQVWQYDIPAYYDAAVNGGVLGTPIVGRGPTADMVIFNVSRTTAPREGDLVALDKKTGAVIWRRHLSNYSWSSPTLLTGSEGTQYVVLPDSDGVVHLIDPQTGEDLSTLSLGGKNIEATVSAFGDMLVVATYDRKIQGIRIS</sequence>
<organism evidence="3 4">
    <name type="scientific">Propioniciclava sinopodophylli</name>
    <dbReference type="NCBI Taxonomy" id="1837344"/>
    <lineage>
        <taxon>Bacteria</taxon>
        <taxon>Bacillati</taxon>
        <taxon>Actinomycetota</taxon>
        <taxon>Actinomycetes</taxon>
        <taxon>Propionibacteriales</taxon>
        <taxon>Propionibacteriaceae</taxon>
        <taxon>Propioniciclava</taxon>
    </lineage>
</organism>
<evidence type="ECO:0000259" key="2">
    <source>
        <dbReference type="Pfam" id="PF13360"/>
    </source>
</evidence>
<dbReference type="InterPro" id="IPR018391">
    <property type="entry name" value="PQQ_b-propeller_rpt"/>
</dbReference>
<dbReference type="EMBL" id="SDMQ01000012">
    <property type="protein sequence ID" value="TBT83304.1"/>
    <property type="molecule type" value="Genomic_DNA"/>
</dbReference>